<dbReference type="CDD" id="cd01164">
    <property type="entry name" value="FruK_PfkB_like"/>
    <property type="match status" value="1"/>
</dbReference>
<keyword evidence="4" id="KW-0418">Kinase</keyword>
<evidence type="ECO:0000256" key="5">
    <source>
        <dbReference type="ARBA" id="ARBA00022840"/>
    </source>
</evidence>
<dbReference type="NCBIfam" id="TIGR03168">
    <property type="entry name" value="1-PFK"/>
    <property type="match status" value="1"/>
</dbReference>
<dbReference type="InterPro" id="IPR029056">
    <property type="entry name" value="Ribokinase-like"/>
</dbReference>
<keyword evidence="3" id="KW-0547">Nucleotide-binding</keyword>
<comment type="similarity">
    <text evidence="1">Belongs to the carbohydrate kinase PfkB family.</text>
</comment>
<evidence type="ECO:0000256" key="6">
    <source>
        <dbReference type="PIRNR" id="PIRNR000535"/>
    </source>
</evidence>
<organism evidence="8 9">
    <name type="scientific">Gordonia jinhuaensis</name>
    <dbReference type="NCBI Taxonomy" id="1517702"/>
    <lineage>
        <taxon>Bacteria</taxon>
        <taxon>Bacillati</taxon>
        <taxon>Actinomycetota</taxon>
        <taxon>Actinomycetes</taxon>
        <taxon>Mycobacteriales</taxon>
        <taxon>Gordoniaceae</taxon>
        <taxon>Gordonia</taxon>
    </lineage>
</organism>
<evidence type="ECO:0000256" key="2">
    <source>
        <dbReference type="ARBA" id="ARBA00022679"/>
    </source>
</evidence>
<dbReference type="InterPro" id="IPR011611">
    <property type="entry name" value="PfkB_dom"/>
</dbReference>
<dbReference type="EMBL" id="BMGC01000006">
    <property type="protein sequence ID" value="GGB26058.1"/>
    <property type="molecule type" value="Genomic_DNA"/>
</dbReference>
<dbReference type="InterPro" id="IPR017583">
    <property type="entry name" value="Tagatose/fructose_Pkinase"/>
</dbReference>
<keyword evidence="2 6" id="KW-0808">Transferase</keyword>
<reference evidence="8" key="1">
    <citation type="journal article" date="2014" name="Int. J. Syst. Evol. Microbiol.">
        <title>Complete genome sequence of Corynebacterium casei LMG S-19264T (=DSM 44701T), isolated from a smear-ripened cheese.</title>
        <authorList>
            <consortium name="US DOE Joint Genome Institute (JGI-PGF)"/>
            <person name="Walter F."/>
            <person name="Albersmeier A."/>
            <person name="Kalinowski J."/>
            <person name="Ruckert C."/>
        </authorList>
    </citation>
    <scope>NUCLEOTIDE SEQUENCE</scope>
    <source>
        <strain evidence="8">CGMCC 1.12827</strain>
    </source>
</reference>
<dbReference type="SUPFAM" id="SSF53613">
    <property type="entry name" value="Ribokinase-like"/>
    <property type="match status" value="1"/>
</dbReference>
<keyword evidence="5" id="KW-0067">ATP-binding</keyword>
<dbReference type="PANTHER" id="PTHR46566:SF5">
    <property type="entry name" value="1-PHOSPHOFRUCTOKINASE"/>
    <property type="match status" value="1"/>
</dbReference>
<evidence type="ECO:0000256" key="3">
    <source>
        <dbReference type="ARBA" id="ARBA00022741"/>
    </source>
</evidence>
<dbReference type="GO" id="GO:0005524">
    <property type="term" value="F:ATP binding"/>
    <property type="evidence" value="ECO:0007669"/>
    <property type="project" value="UniProtKB-KW"/>
</dbReference>
<name>A0A916T0W2_9ACTN</name>
<dbReference type="Gene3D" id="3.40.1190.20">
    <property type="match status" value="1"/>
</dbReference>
<gene>
    <name evidence="8" type="ORF">GCM10011489_12720</name>
</gene>
<dbReference type="GO" id="GO:0008443">
    <property type="term" value="F:phosphofructokinase activity"/>
    <property type="evidence" value="ECO:0007669"/>
    <property type="project" value="TreeGrafter"/>
</dbReference>
<evidence type="ECO:0000313" key="9">
    <source>
        <dbReference type="Proteomes" id="UP000621454"/>
    </source>
</evidence>
<evidence type="ECO:0000259" key="7">
    <source>
        <dbReference type="Pfam" id="PF00294"/>
    </source>
</evidence>
<protein>
    <submittedName>
        <fullName evidence="8">1-phosphofructokinase</fullName>
    </submittedName>
</protein>
<dbReference type="Proteomes" id="UP000621454">
    <property type="component" value="Unassembled WGS sequence"/>
</dbReference>
<dbReference type="PIRSF" id="PIRSF000535">
    <property type="entry name" value="1PFK/6PFK/LacC"/>
    <property type="match status" value="1"/>
</dbReference>
<dbReference type="AlphaFoldDB" id="A0A916T0W2"/>
<dbReference type="Pfam" id="PF00294">
    <property type="entry name" value="PfkB"/>
    <property type="match status" value="1"/>
</dbReference>
<evidence type="ECO:0000256" key="4">
    <source>
        <dbReference type="ARBA" id="ARBA00022777"/>
    </source>
</evidence>
<reference evidence="8" key="2">
    <citation type="submission" date="2020-09" db="EMBL/GenBank/DDBJ databases">
        <authorList>
            <person name="Sun Q."/>
            <person name="Zhou Y."/>
        </authorList>
    </citation>
    <scope>NUCLEOTIDE SEQUENCE</scope>
    <source>
        <strain evidence="8">CGMCC 1.12827</strain>
    </source>
</reference>
<keyword evidence="9" id="KW-1185">Reference proteome</keyword>
<proteinExistence type="inferred from homology"/>
<evidence type="ECO:0000313" key="8">
    <source>
        <dbReference type="EMBL" id="GGB26058.1"/>
    </source>
</evidence>
<dbReference type="GO" id="GO:0005829">
    <property type="term" value="C:cytosol"/>
    <property type="evidence" value="ECO:0007669"/>
    <property type="project" value="TreeGrafter"/>
</dbReference>
<comment type="caution">
    <text evidence="8">The sequence shown here is derived from an EMBL/GenBank/DDBJ whole genome shotgun (WGS) entry which is preliminary data.</text>
</comment>
<feature type="domain" description="Carbohydrate kinase PfkB" evidence="7">
    <location>
        <begin position="7"/>
        <end position="310"/>
    </location>
</feature>
<sequence>MIVTVTANPSIDRTIALAATLTRGAVLRASGSRREPGGKGINVARAVAAAGDDVCALFPAAADDPLVTELIADGLPHACVPVPTEVRTNLTVTEGDGTTTKINLPGTAWTDTTRAQFTELIVSRASGADWVALCGSLPPGVPEDWYVQLIVGLRGLGCRIAVDTSDAPLCALAASFDTAAPHLLKPNGHELAQLVNAPSAVDADDLETRAAAGDLTPALDAAATLHERSGAAVLATLGAAGALLVTDEGAWFGTPPPIEPRSTVGAGDSSLAGYLLADTHGLPPEQRLALAISYGAAAAALPGTQPPQPTMVNPSEVTITTLTSGAA</sequence>
<evidence type="ECO:0000256" key="1">
    <source>
        <dbReference type="ARBA" id="ARBA00010688"/>
    </source>
</evidence>
<dbReference type="PANTHER" id="PTHR46566">
    <property type="entry name" value="1-PHOSPHOFRUCTOKINASE-RELATED"/>
    <property type="match status" value="1"/>
</dbReference>
<accession>A0A916T0W2</accession>
<dbReference type="RefSeq" id="WP_188585746.1">
    <property type="nucleotide sequence ID" value="NZ_BMGC01000006.1"/>
</dbReference>